<comment type="caution">
    <text evidence="1">The sequence shown here is derived from an EMBL/GenBank/DDBJ whole genome shotgun (WGS) entry which is preliminary data.</text>
</comment>
<proteinExistence type="predicted"/>
<evidence type="ECO:0000313" key="1">
    <source>
        <dbReference type="EMBL" id="KAJ9082301.1"/>
    </source>
</evidence>
<accession>A0ACC2U6W9</accession>
<protein>
    <submittedName>
        <fullName evidence="1">SF3a splicing factor complex subunit</fullName>
    </submittedName>
</protein>
<sequence length="661" mass="73980">MVEMSLVDQAPQTTENGQGQELPSIIYPPPDTRKIVDRTAAFVARNDRAFEDKVRESKRDNPQFSFLNPGDPYYAYYRYEVSRNAAILLDPNHQDSIPRPAPAALPPQVAAALAPQPPVQPKPIPQPPPPYQFKLDLPPISAQDLDILKLTALFVARNGPQFRAGLTQREGRNYQFDFLRPGHSLFPSFNRLVEQYSAVLLPSKPTLERLNESRQDKSSTLDRVMKHVEYSLYEETQRKQAAAKEDQERMAYAAIDWHDFVIVQTLEFTETDQSLELPPPLKKEDLAGLSMAARRAATMGPGAPTADYGQQQGETQPWNEEAAVKEETQVPQADPVPVQTPAAPMKIRKDYIPKAMVPRSGSEQTQACPICGISLPVSEIDEHIRVESLDPKWKEQKAVLDKRQRDSNLVGSSADVTKHLKSLSTHRSDLFGPDEVGFSKKQEEDAQRRKQAEKEKAVYDGFSNLAPNSDKSMADQISAIHQKVQNAPAPPPSFPPQPTFNQPPPFQPFNFPPPPPPQFAPPAPFFPPSNYGPPMHSMDPKRFKMDDPLSQLLPEHQWIAMHPTPYNVQVAVPQDPNHPEWNLNGQVVWLENLPANTTIQQIKDRLSEMLSFPASKQKLTVQPANPNLGPQVAKNSYSLAVYNIPPNGKIELAIKERGGKK</sequence>
<evidence type="ECO:0000313" key="2">
    <source>
        <dbReference type="Proteomes" id="UP001165960"/>
    </source>
</evidence>
<reference evidence="1" key="1">
    <citation type="submission" date="2022-04" db="EMBL/GenBank/DDBJ databases">
        <title>Genome of the entomopathogenic fungus Entomophthora muscae.</title>
        <authorList>
            <person name="Elya C."/>
            <person name="Lovett B.R."/>
            <person name="Lee E."/>
            <person name="Macias A.M."/>
            <person name="Hajek A.E."/>
            <person name="De Bivort B.L."/>
            <person name="Kasson M.T."/>
            <person name="De Fine Licht H.H."/>
            <person name="Stajich J.E."/>
        </authorList>
    </citation>
    <scope>NUCLEOTIDE SEQUENCE</scope>
    <source>
        <strain evidence="1">Berkeley</strain>
    </source>
</reference>
<name>A0ACC2U6W9_9FUNG</name>
<dbReference type="Proteomes" id="UP001165960">
    <property type="component" value="Unassembled WGS sequence"/>
</dbReference>
<gene>
    <name evidence="1" type="primary">PRP21</name>
    <name evidence="1" type="ORF">DSO57_1005751</name>
</gene>
<dbReference type="EMBL" id="QTSX02001436">
    <property type="protein sequence ID" value="KAJ9082301.1"/>
    <property type="molecule type" value="Genomic_DNA"/>
</dbReference>
<keyword evidence="2" id="KW-1185">Reference proteome</keyword>
<organism evidence="1 2">
    <name type="scientific">Entomophthora muscae</name>
    <dbReference type="NCBI Taxonomy" id="34485"/>
    <lineage>
        <taxon>Eukaryota</taxon>
        <taxon>Fungi</taxon>
        <taxon>Fungi incertae sedis</taxon>
        <taxon>Zoopagomycota</taxon>
        <taxon>Entomophthoromycotina</taxon>
        <taxon>Entomophthoromycetes</taxon>
        <taxon>Entomophthorales</taxon>
        <taxon>Entomophthoraceae</taxon>
        <taxon>Entomophthora</taxon>
    </lineage>
</organism>